<dbReference type="InterPro" id="IPR020051">
    <property type="entry name" value="SagB-type_dehydrogenase"/>
</dbReference>
<dbReference type="CDD" id="cd02142">
    <property type="entry name" value="McbC_SagB-like_oxidoreductase"/>
    <property type="match status" value="1"/>
</dbReference>
<dbReference type="InterPro" id="IPR052544">
    <property type="entry name" value="Bacteriocin_Proc_Enz"/>
</dbReference>
<dbReference type="Gene3D" id="3.40.109.10">
    <property type="entry name" value="NADH Oxidase"/>
    <property type="match status" value="1"/>
</dbReference>
<proteinExistence type="predicted"/>
<dbReference type="RefSeq" id="WP_121937184.1">
    <property type="nucleotide sequence ID" value="NZ_REFR01000009.1"/>
</dbReference>
<dbReference type="NCBIfam" id="TIGR03605">
    <property type="entry name" value="antibiot_sagB"/>
    <property type="match status" value="1"/>
</dbReference>
<dbReference type="PANTHER" id="PTHR43745">
    <property type="entry name" value="NITROREDUCTASE MJ1384-RELATED"/>
    <property type="match status" value="1"/>
</dbReference>
<dbReference type="Proteomes" id="UP000271227">
    <property type="component" value="Unassembled WGS sequence"/>
</dbReference>
<dbReference type="GO" id="GO:0016491">
    <property type="term" value="F:oxidoreductase activity"/>
    <property type="evidence" value="ECO:0007669"/>
    <property type="project" value="InterPro"/>
</dbReference>
<dbReference type="InParanoid" id="A0A3M0CR36"/>
<feature type="domain" description="Nitroreductase" evidence="1">
    <location>
        <begin position="87"/>
        <end position="264"/>
    </location>
</feature>
<dbReference type="PANTHER" id="PTHR43745:SF2">
    <property type="entry name" value="NITROREDUCTASE MJ1384-RELATED"/>
    <property type="match status" value="1"/>
</dbReference>
<dbReference type="AlphaFoldDB" id="A0A3M0CR36"/>
<dbReference type="Pfam" id="PF00881">
    <property type="entry name" value="Nitroreductase"/>
    <property type="match status" value="1"/>
</dbReference>
<reference evidence="2 3" key="1">
    <citation type="submission" date="2018-10" db="EMBL/GenBank/DDBJ databases">
        <title>Genomic Encyclopedia of Archaeal and Bacterial Type Strains, Phase II (KMG-II): from individual species to whole genera.</title>
        <authorList>
            <person name="Goeker M."/>
        </authorList>
    </citation>
    <scope>NUCLEOTIDE SEQUENCE [LARGE SCALE GENOMIC DNA]</scope>
    <source>
        <strain evidence="2 3">DSM 25217</strain>
    </source>
</reference>
<comment type="caution">
    <text evidence="2">The sequence shown here is derived from an EMBL/GenBank/DDBJ whole genome shotgun (WGS) entry which is preliminary data.</text>
</comment>
<organism evidence="2 3">
    <name type="scientific">Eilatimonas milleporae</name>
    <dbReference type="NCBI Taxonomy" id="911205"/>
    <lineage>
        <taxon>Bacteria</taxon>
        <taxon>Pseudomonadati</taxon>
        <taxon>Pseudomonadota</taxon>
        <taxon>Alphaproteobacteria</taxon>
        <taxon>Kordiimonadales</taxon>
        <taxon>Kordiimonadaceae</taxon>
        <taxon>Eilatimonas</taxon>
    </lineage>
</organism>
<gene>
    <name evidence="2" type="ORF">BXY39_0450</name>
</gene>
<dbReference type="InterPro" id="IPR000415">
    <property type="entry name" value="Nitroreductase-like"/>
</dbReference>
<accession>A0A3M0CR36</accession>
<dbReference type="EMBL" id="REFR01000009">
    <property type="protein sequence ID" value="RMB11962.1"/>
    <property type="molecule type" value="Genomic_DNA"/>
</dbReference>
<sequence length="275" mass="29875">MLNKVRERLLYVDDGDLRDQPSQIYHENSKVGRAFATFTRDETQTERMIADLLSSVQGNRGRYPYCPSVPLAERTEGNGISLRCALAARRSHRQVRDRPLSFEAFSSMLRGATEVTGKADITRTVSVPARSYPSAGGLYPIQVYAVVRTVTGLESGCYYLDADSGHLHRLGDTPSGDSMVGTFLGDANAGVAPAIIVLTAVLNRSTIKYGERAYRYCQIEAGHLGQNILLTALAHDIGAYPVGGFVESDIEDMLGVDGVEEIAVHSILLSDTSTD</sequence>
<name>A0A3M0CR36_9PROT</name>
<dbReference type="OrthoDB" id="3723182at2"/>
<evidence type="ECO:0000313" key="3">
    <source>
        <dbReference type="Proteomes" id="UP000271227"/>
    </source>
</evidence>
<dbReference type="SUPFAM" id="SSF55469">
    <property type="entry name" value="FMN-dependent nitroreductase-like"/>
    <property type="match status" value="1"/>
</dbReference>
<evidence type="ECO:0000259" key="1">
    <source>
        <dbReference type="Pfam" id="PF00881"/>
    </source>
</evidence>
<protein>
    <submittedName>
        <fullName evidence="2">SagB-type dehydrogenase family enzyme</fullName>
    </submittedName>
</protein>
<dbReference type="InterPro" id="IPR029479">
    <property type="entry name" value="Nitroreductase"/>
</dbReference>
<keyword evidence="3" id="KW-1185">Reference proteome</keyword>
<evidence type="ECO:0000313" key="2">
    <source>
        <dbReference type="EMBL" id="RMB11962.1"/>
    </source>
</evidence>